<dbReference type="Pfam" id="PF06114">
    <property type="entry name" value="Peptidase_M78"/>
    <property type="match status" value="1"/>
</dbReference>
<proteinExistence type="predicted"/>
<dbReference type="Proteomes" id="UP000747013">
    <property type="component" value="Unassembled WGS sequence"/>
</dbReference>
<gene>
    <name evidence="2" type="ORF">K8V88_01605</name>
</gene>
<dbReference type="EMBL" id="DYWC01000037">
    <property type="protein sequence ID" value="HJF86110.1"/>
    <property type="molecule type" value="Genomic_DNA"/>
</dbReference>
<evidence type="ECO:0000313" key="3">
    <source>
        <dbReference type="Proteomes" id="UP000747013"/>
    </source>
</evidence>
<dbReference type="PANTHER" id="PTHR43236">
    <property type="entry name" value="ANTITOXIN HIGA1"/>
    <property type="match status" value="1"/>
</dbReference>
<dbReference type="PANTHER" id="PTHR43236:SF2">
    <property type="entry name" value="BLL0069 PROTEIN"/>
    <property type="match status" value="1"/>
</dbReference>
<reference evidence="2" key="2">
    <citation type="submission" date="2021-09" db="EMBL/GenBank/DDBJ databases">
        <authorList>
            <person name="Gilroy R."/>
        </authorList>
    </citation>
    <scope>NUCLEOTIDE SEQUENCE</scope>
    <source>
        <strain evidence="2">7886</strain>
    </source>
</reference>
<feature type="domain" description="IrrE N-terminal-like" evidence="1">
    <location>
        <begin position="52"/>
        <end position="173"/>
    </location>
</feature>
<dbReference type="Gene3D" id="1.10.10.2910">
    <property type="match status" value="1"/>
</dbReference>
<evidence type="ECO:0000313" key="2">
    <source>
        <dbReference type="EMBL" id="HJF86110.1"/>
    </source>
</evidence>
<accession>A0A921HRS8</accession>
<dbReference type="AlphaFoldDB" id="A0A921HRS8"/>
<evidence type="ECO:0000259" key="1">
    <source>
        <dbReference type="Pfam" id="PF06114"/>
    </source>
</evidence>
<dbReference type="InterPro" id="IPR052345">
    <property type="entry name" value="Rad_response_metalloprotease"/>
</dbReference>
<reference evidence="2" key="1">
    <citation type="journal article" date="2021" name="PeerJ">
        <title>Extensive microbial diversity within the chicken gut microbiome revealed by metagenomics and culture.</title>
        <authorList>
            <person name="Gilroy R."/>
            <person name="Ravi A."/>
            <person name="Getino M."/>
            <person name="Pursley I."/>
            <person name="Horton D.L."/>
            <person name="Alikhan N.F."/>
            <person name="Baker D."/>
            <person name="Gharbi K."/>
            <person name="Hall N."/>
            <person name="Watson M."/>
            <person name="Adriaenssens E.M."/>
            <person name="Foster-Nyarko E."/>
            <person name="Jarju S."/>
            <person name="Secka A."/>
            <person name="Antonio M."/>
            <person name="Oren A."/>
            <person name="Chaudhuri R.R."/>
            <person name="La Ragione R."/>
            <person name="Hildebrand F."/>
            <person name="Pallen M.J."/>
        </authorList>
    </citation>
    <scope>NUCLEOTIDE SEQUENCE</scope>
    <source>
        <strain evidence="2">7886</strain>
    </source>
</reference>
<comment type="caution">
    <text evidence="2">The sequence shown here is derived from an EMBL/GenBank/DDBJ whole genome shotgun (WGS) entry which is preliminary data.</text>
</comment>
<organism evidence="2 3">
    <name type="scientific">Companilactobacillus farciminis</name>
    <dbReference type="NCBI Taxonomy" id="1612"/>
    <lineage>
        <taxon>Bacteria</taxon>
        <taxon>Bacillati</taxon>
        <taxon>Bacillota</taxon>
        <taxon>Bacilli</taxon>
        <taxon>Lactobacillales</taxon>
        <taxon>Lactobacillaceae</taxon>
        <taxon>Companilactobacillus</taxon>
    </lineage>
</organism>
<sequence>MKLNEIFSDEFIAKLNTLNAGSDLDPEEEVKGFIDIEKILTELNFEISRENNMNGSGRIKGNRIYIDDSEIKSRQRFTMAHELGHAMQNIRNANRKDDPDDYDFAERKNEVFANTFAAQLLMPKKLVLNAINEVIKNKQMDSKHLDDSQIDVILNDVAEKLQVSKGAIKYRVKNLNIFVPLKGENK</sequence>
<name>A0A921HRS8_9LACO</name>
<dbReference type="InterPro" id="IPR010359">
    <property type="entry name" value="IrrE_HExxH"/>
</dbReference>
<protein>
    <submittedName>
        <fullName evidence="2">ImmA/IrrE family metallo-endopeptidase</fullName>
    </submittedName>
</protein>